<feature type="domain" description="Probable ATP-binding protein BrxC alpha-helical" evidence="2">
    <location>
        <begin position="869"/>
        <end position="985"/>
    </location>
</feature>
<dbReference type="Pfam" id="PF25796">
    <property type="entry name" value="BREX_BrxC_4th"/>
    <property type="match status" value="1"/>
</dbReference>
<dbReference type="RefSeq" id="WP_176134075.1">
    <property type="nucleotide sequence ID" value="NZ_FUYQ01000020.1"/>
</dbReference>
<evidence type="ECO:0008006" key="6">
    <source>
        <dbReference type="Google" id="ProtNLM"/>
    </source>
</evidence>
<proteinExistence type="predicted"/>
<dbReference type="InterPro" id="IPR058038">
    <property type="entry name" value="BREX_BrxC_wHTH"/>
</dbReference>
<sequence length="1192" mass="136963">MKQQDIYLKDITRHIEGVIKAGDENNISTEINEYVITAELAGKSKPGGMLPGLFNQLAQKNFNQCVWISGDFGSGKSHLLKILSYVLENRLVDNNYCAELFADKAKDIDFELEGNIRRAAKIPTQCILFNIQANHDGIASNIKIDPILNVFLKVFNEKLGYDKTKPALAEIERHIDRKGKLQFLYDEYRRRFGKEWIEARKNTALQPQKLGEIYAEIEGVSVESATQTIQDAFKTYTLDIDGFADMIKAYLDTQTVGSRLIFCVDEVGQFIANDVQRMLSLQTIAEALVTKTAGRAFMMVTSQVDINATIGDLNRQQKHDFSRIQGRFSLKIPLTSANADEVIQKRILLKNEAGNEYLAKVFEREQNNIKVFFNFGESSQFKTEYRTVQRFQNTFPFMAYQFDLLQQSIIELNKNNAFIGNQQSVGERSMLAITQQIAKEYKDKDLDHFVQFGDMFTGIRDILQVKIQSDILQAERSLGNELALKVLKALFLVKYVKGFHSTVDNITKIMLPTFHVDFIEFKEQIQVALNKLEQQSYIERAAGDEYHFLTNEEKDIENAIKSTDLAPDAAGKELSKILFTEIYSEPKIRINNNTRLNYSYGRFIDEVQDGREQDFYLHFFTPMAENQYTDSATLLIKSMQYSNHLIVALGEDKTLGRDLIMYLKAEKCLNFIHSAAADEYKRQIIIDKRKLNAERRREVVLRLQELISDARLYIAGQELTDITARDIRLRISGGLQQLVTSVYTNLRLLTKDYDENTLRTICNDSRATDAFGYQLEECDSEVLGFINRNKQNSVRSTVKGVVDLFKSKPYGWYDLATVCILAKLFKMNKLSFRYDGSMLEDRDLVNYLTASARQANIIIDLEEAIPESQVRKLKTLFQHYFGRPCTQTEAKAIHKEFIEALALVSTELLSLKNRYHYKFTDSLIQPIDQLQAYCKFTHPYVYTNLQQVEDKLLDDKEDILDPVTNFVNGPQFAIFEQIVAIKQGNQANLKYVEEQLKETIEKVYVSPKPWTLMKDAREAVDQIAKEIEERRGKEKQQTLAAIQDKKSALQSLDAFHSLEKDKQSQLIQAYEHLEVSLNTERYVGNIITTRTYQLAETHTFCIEKLNDWTALNVAEHNEPYIVKNKQVGDKTPDIDVADSSKQKPRITVQREKALNVPFSKRVLSTPQDVDAYVNAIRENMMKIINDDKSIML</sequence>
<name>A0A1T5DQ98_9BACT</name>
<evidence type="ECO:0000259" key="1">
    <source>
        <dbReference type="Pfam" id="PF25791"/>
    </source>
</evidence>
<dbReference type="AlphaFoldDB" id="A0A1T5DQ98"/>
<accession>A0A1T5DQ98</accession>
<evidence type="ECO:0000259" key="2">
    <source>
        <dbReference type="Pfam" id="PF25792"/>
    </source>
</evidence>
<evidence type="ECO:0000259" key="3">
    <source>
        <dbReference type="Pfam" id="PF25796"/>
    </source>
</evidence>
<evidence type="ECO:0000313" key="4">
    <source>
        <dbReference type="EMBL" id="SKB73821.1"/>
    </source>
</evidence>
<reference evidence="5" key="1">
    <citation type="submission" date="2017-02" db="EMBL/GenBank/DDBJ databases">
        <authorList>
            <person name="Varghese N."/>
            <person name="Submissions S."/>
        </authorList>
    </citation>
    <scope>NUCLEOTIDE SEQUENCE [LARGE SCALE GENOMIC DNA]</scope>
    <source>
        <strain evidence="5">DSM 24967</strain>
    </source>
</reference>
<evidence type="ECO:0000313" key="5">
    <source>
        <dbReference type="Proteomes" id="UP000190852"/>
    </source>
</evidence>
<gene>
    <name evidence="4" type="ORF">SAMN05660349_02577</name>
</gene>
<dbReference type="Pfam" id="PF25791">
    <property type="entry name" value="WHD_BREX_BrxC"/>
    <property type="match status" value="1"/>
</dbReference>
<dbReference type="Proteomes" id="UP000190852">
    <property type="component" value="Unassembled WGS sequence"/>
</dbReference>
<dbReference type="InterPro" id="IPR058036">
    <property type="entry name" value="BREX_BrxC_4th"/>
</dbReference>
<dbReference type="EMBL" id="FUYQ01000020">
    <property type="protein sequence ID" value="SKB73821.1"/>
    <property type="molecule type" value="Genomic_DNA"/>
</dbReference>
<keyword evidence="5" id="KW-1185">Reference proteome</keyword>
<dbReference type="InterPro" id="IPR058037">
    <property type="entry name" value="BREX_BrxC_helical"/>
</dbReference>
<organism evidence="4 5">
    <name type="scientific">Parabacteroides chartae</name>
    <dbReference type="NCBI Taxonomy" id="1037355"/>
    <lineage>
        <taxon>Bacteria</taxon>
        <taxon>Pseudomonadati</taxon>
        <taxon>Bacteroidota</taxon>
        <taxon>Bacteroidia</taxon>
        <taxon>Bacteroidales</taxon>
        <taxon>Tannerellaceae</taxon>
        <taxon>Parabacteroides</taxon>
    </lineage>
</organism>
<feature type="domain" description="Probable ATP-binding protein BrxC winged helix-turn-helix" evidence="1">
    <location>
        <begin position="780"/>
        <end position="860"/>
    </location>
</feature>
<dbReference type="InterPro" id="IPR047679">
    <property type="entry name" value="BREX_BrxC"/>
</dbReference>
<dbReference type="NCBIfam" id="NF033441">
    <property type="entry name" value="BREX_BrxC"/>
    <property type="match status" value="1"/>
</dbReference>
<feature type="domain" description="Probable ATP-binding protein BrxC 4th six-stranded beta-sheet" evidence="3">
    <location>
        <begin position="564"/>
        <end position="738"/>
    </location>
</feature>
<dbReference type="Pfam" id="PF25792">
    <property type="entry name" value="BREX_BrxC_helical"/>
    <property type="match status" value="1"/>
</dbReference>
<protein>
    <recommendedName>
        <fullName evidence="6">BREX system P-loop protein BrxC</fullName>
    </recommendedName>
</protein>